<evidence type="ECO:0000256" key="2">
    <source>
        <dbReference type="ARBA" id="ARBA00022448"/>
    </source>
</evidence>
<dbReference type="SUPFAM" id="SSF103473">
    <property type="entry name" value="MFS general substrate transporter"/>
    <property type="match status" value="1"/>
</dbReference>
<feature type="transmembrane region" description="Helical" evidence="7">
    <location>
        <begin position="422"/>
        <end position="442"/>
    </location>
</feature>
<dbReference type="GO" id="GO:0022857">
    <property type="term" value="F:transmembrane transporter activity"/>
    <property type="evidence" value="ECO:0007669"/>
    <property type="project" value="InterPro"/>
</dbReference>
<evidence type="ECO:0000256" key="8">
    <source>
        <dbReference type="SAM" id="SignalP"/>
    </source>
</evidence>
<feature type="transmembrane region" description="Helical" evidence="7">
    <location>
        <begin position="169"/>
        <end position="188"/>
    </location>
</feature>
<evidence type="ECO:0000259" key="9">
    <source>
        <dbReference type="PROSITE" id="PS50850"/>
    </source>
</evidence>
<dbReference type="InterPro" id="IPR036259">
    <property type="entry name" value="MFS_trans_sf"/>
</dbReference>
<dbReference type="EMBL" id="CABPSL010000006">
    <property type="protein sequence ID" value="VVD99299.1"/>
    <property type="molecule type" value="Genomic_DNA"/>
</dbReference>
<gene>
    <name evidence="10" type="ORF">PCE31106_02033</name>
</gene>
<dbReference type="InterPro" id="IPR011701">
    <property type="entry name" value="MFS"/>
</dbReference>
<feature type="transmembrane region" description="Helical" evidence="7">
    <location>
        <begin position="227"/>
        <end position="247"/>
    </location>
</feature>
<evidence type="ECO:0000256" key="1">
    <source>
        <dbReference type="ARBA" id="ARBA00004651"/>
    </source>
</evidence>
<dbReference type="Proteomes" id="UP000384354">
    <property type="component" value="Unassembled WGS sequence"/>
</dbReference>
<dbReference type="AlphaFoldDB" id="A0A5E4ULW5"/>
<dbReference type="FunFam" id="1.20.1250.20:FF:000168">
    <property type="entry name" value="Transporter, major facilitator family"/>
    <property type="match status" value="1"/>
</dbReference>
<dbReference type="GO" id="GO:0005886">
    <property type="term" value="C:plasma membrane"/>
    <property type="evidence" value="ECO:0007669"/>
    <property type="project" value="UniProtKB-SubCell"/>
</dbReference>
<feature type="domain" description="Major facilitator superfamily (MFS) profile" evidence="9">
    <location>
        <begin position="41"/>
        <end position="477"/>
    </location>
</feature>
<dbReference type="Pfam" id="PF07690">
    <property type="entry name" value="MFS_1"/>
    <property type="match status" value="1"/>
</dbReference>
<keyword evidence="6 7" id="KW-0472">Membrane</keyword>
<feature type="transmembrane region" description="Helical" evidence="7">
    <location>
        <begin position="39"/>
        <end position="63"/>
    </location>
</feature>
<evidence type="ECO:0000256" key="6">
    <source>
        <dbReference type="ARBA" id="ARBA00023136"/>
    </source>
</evidence>
<dbReference type="Gene3D" id="1.20.1250.20">
    <property type="entry name" value="MFS general substrate transporter like domains"/>
    <property type="match status" value="1"/>
</dbReference>
<feature type="transmembrane region" description="Helical" evidence="7">
    <location>
        <begin position="195"/>
        <end position="215"/>
    </location>
</feature>
<feature type="transmembrane region" description="Helical" evidence="7">
    <location>
        <begin position="136"/>
        <end position="157"/>
    </location>
</feature>
<dbReference type="FunFam" id="1.20.1720.10:FF:000011">
    <property type="entry name" value="Transporter, major facilitator family"/>
    <property type="match status" value="1"/>
</dbReference>
<keyword evidence="8" id="KW-0732">Signal</keyword>
<organism evidence="10 11">
    <name type="scientific">Pandoraea cepalis</name>
    <dbReference type="NCBI Taxonomy" id="2508294"/>
    <lineage>
        <taxon>Bacteria</taxon>
        <taxon>Pseudomonadati</taxon>
        <taxon>Pseudomonadota</taxon>
        <taxon>Betaproteobacteria</taxon>
        <taxon>Burkholderiales</taxon>
        <taxon>Burkholderiaceae</taxon>
        <taxon>Pandoraea</taxon>
    </lineage>
</organism>
<feature type="transmembrane region" description="Helical" evidence="7">
    <location>
        <begin position="454"/>
        <end position="474"/>
    </location>
</feature>
<dbReference type="CDD" id="cd17321">
    <property type="entry name" value="MFS_MMR_MDR_like"/>
    <property type="match status" value="1"/>
</dbReference>
<keyword evidence="2" id="KW-0813">Transport</keyword>
<feature type="chain" id="PRO_5022694115" evidence="8">
    <location>
        <begin position="23"/>
        <end position="486"/>
    </location>
</feature>
<name>A0A5E4ULW5_9BURK</name>
<dbReference type="InterPro" id="IPR020846">
    <property type="entry name" value="MFS_dom"/>
</dbReference>
<feature type="transmembrane region" description="Helical" evidence="7">
    <location>
        <begin position="356"/>
        <end position="378"/>
    </location>
</feature>
<feature type="transmembrane region" description="Helical" evidence="7">
    <location>
        <begin position="329"/>
        <end position="350"/>
    </location>
</feature>
<evidence type="ECO:0000313" key="11">
    <source>
        <dbReference type="Proteomes" id="UP000384354"/>
    </source>
</evidence>
<comment type="subcellular location">
    <subcellularLocation>
        <location evidence="1">Cell membrane</location>
        <topology evidence="1">Multi-pass membrane protein</topology>
    </subcellularLocation>
</comment>
<keyword evidence="3" id="KW-1003">Cell membrane</keyword>
<reference evidence="10 11" key="1">
    <citation type="submission" date="2019-08" db="EMBL/GenBank/DDBJ databases">
        <authorList>
            <person name="Peeters C."/>
        </authorList>
    </citation>
    <scope>NUCLEOTIDE SEQUENCE [LARGE SCALE GENOMIC DNA]</scope>
    <source>
        <strain evidence="10 11">LMG 31106</strain>
    </source>
</reference>
<dbReference type="PANTHER" id="PTHR42718">
    <property type="entry name" value="MAJOR FACILITATOR SUPERFAMILY MULTIDRUG TRANSPORTER MFSC"/>
    <property type="match status" value="1"/>
</dbReference>
<feature type="transmembrane region" description="Helical" evidence="7">
    <location>
        <begin position="75"/>
        <end position="95"/>
    </location>
</feature>
<proteinExistence type="predicted"/>
<feature type="transmembrane region" description="Helical" evidence="7">
    <location>
        <begin position="291"/>
        <end position="317"/>
    </location>
</feature>
<keyword evidence="4 7" id="KW-0812">Transmembrane</keyword>
<feature type="transmembrane region" description="Helical" evidence="7">
    <location>
        <begin position="107"/>
        <end position="124"/>
    </location>
</feature>
<evidence type="ECO:0000313" key="10">
    <source>
        <dbReference type="EMBL" id="VVD99299.1"/>
    </source>
</evidence>
<dbReference type="PANTHER" id="PTHR42718:SF46">
    <property type="entry name" value="BLR6921 PROTEIN"/>
    <property type="match status" value="1"/>
</dbReference>
<evidence type="ECO:0000256" key="3">
    <source>
        <dbReference type="ARBA" id="ARBA00022475"/>
    </source>
</evidence>
<protein>
    <submittedName>
        <fullName evidence="10">Multidrug MFS transporter</fullName>
    </submittedName>
</protein>
<dbReference type="PRINTS" id="PR01036">
    <property type="entry name" value="TCRTETB"/>
</dbReference>
<sequence>MTLSLCVPPAVASRCAPVPSSAAHMSDTHTDGMPMPARVWAVATVMLAISLAVLDGAIANVALPTIARDLNASPATSIWIVNAYQLAITISLLPLAALGEIVSYRRVYTVGLALFTVASLGCALSDSLVTLTLARVVQGFGAAGIMSVNTALVKAIYPSRWLGRGVSLNALIVAISSAAGPTIAAGVLSIAHWPWLFAINVPLGVVAFVIAVRSLPDTARASHPFDWTGALLSALTFGLLISGIDAFGHGQARWLVALEVAAAIVIGTVFVRRQRTQPVPLLPLDLLRIPIFGLSICTSMASFCAQMLAYVALPFFLQDSLGFDRVQTGLLMTAWPLTIVVVAPLAGRLLEYYKPGLLGAIGLAAFALGLLALGLLPAHPQSADIVWRMALCGFGFGLFQSPNNYAMLMAAPAHRSGGASGMLGTARLTGQTTGAALVALIFSVAPSGFGTRASLYVAAAFAAVAAVVSSLRTLPAAQPDANSARG</sequence>
<evidence type="ECO:0000256" key="4">
    <source>
        <dbReference type="ARBA" id="ARBA00022692"/>
    </source>
</evidence>
<evidence type="ECO:0000256" key="5">
    <source>
        <dbReference type="ARBA" id="ARBA00022989"/>
    </source>
</evidence>
<keyword evidence="5 7" id="KW-1133">Transmembrane helix</keyword>
<feature type="transmembrane region" description="Helical" evidence="7">
    <location>
        <begin position="254"/>
        <end position="271"/>
    </location>
</feature>
<dbReference type="Gene3D" id="1.20.1720.10">
    <property type="entry name" value="Multidrug resistance protein D"/>
    <property type="match status" value="1"/>
</dbReference>
<feature type="signal peptide" evidence="8">
    <location>
        <begin position="1"/>
        <end position="22"/>
    </location>
</feature>
<evidence type="ECO:0000256" key="7">
    <source>
        <dbReference type="SAM" id="Phobius"/>
    </source>
</evidence>
<accession>A0A5E4ULW5</accession>
<dbReference type="PROSITE" id="PS50850">
    <property type="entry name" value="MFS"/>
    <property type="match status" value="1"/>
</dbReference>